<evidence type="ECO:0000256" key="7">
    <source>
        <dbReference type="ARBA" id="ARBA00047899"/>
    </source>
</evidence>
<feature type="compositionally biased region" description="Polar residues" evidence="9">
    <location>
        <begin position="108"/>
        <end position="119"/>
    </location>
</feature>
<dbReference type="SUPFAM" id="SSF56112">
    <property type="entry name" value="Protein kinase-like (PK-like)"/>
    <property type="match status" value="1"/>
</dbReference>
<keyword evidence="2" id="KW-0723">Serine/threonine-protein kinase</keyword>
<evidence type="ECO:0000256" key="6">
    <source>
        <dbReference type="ARBA" id="ARBA00022840"/>
    </source>
</evidence>
<dbReference type="Proteomes" id="UP000652761">
    <property type="component" value="Unassembled WGS sequence"/>
</dbReference>
<evidence type="ECO:0000256" key="1">
    <source>
        <dbReference type="ARBA" id="ARBA00012513"/>
    </source>
</evidence>
<evidence type="ECO:0000256" key="4">
    <source>
        <dbReference type="ARBA" id="ARBA00022741"/>
    </source>
</evidence>
<organism evidence="10 11">
    <name type="scientific">Colocasia esculenta</name>
    <name type="common">Wild taro</name>
    <name type="synonym">Arum esculentum</name>
    <dbReference type="NCBI Taxonomy" id="4460"/>
    <lineage>
        <taxon>Eukaryota</taxon>
        <taxon>Viridiplantae</taxon>
        <taxon>Streptophyta</taxon>
        <taxon>Embryophyta</taxon>
        <taxon>Tracheophyta</taxon>
        <taxon>Spermatophyta</taxon>
        <taxon>Magnoliopsida</taxon>
        <taxon>Liliopsida</taxon>
        <taxon>Araceae</taxon>
        <taxon>Aroideae</taxon>
        <taxon>Colocasieae</taxon>
        <taxon>Colocasia</taxon>
    </lineage>
</organism>
<evidence type="ECO:0000313" key="11">
    <source>
        <dbReference type="Proteomes" id="UP000652761"/>
    </source>
</evidence>
<evidence type="ECO:0000256" key="5">
    <source>
        <dbReference type="ARBA" id="ARBA00022777"/>
    </source>
</evidence>
<gene>
    <name evidence="10" type="ORF">Taro_042249</name>
</gene>
<dbReference type="EC" id="2.7.11.1" evidence="1"/>
<keyword evidence="4" id="KW-0547">Nucleotide-binding</keyword>
<evidence type="ECO:0000256" key="3">
    <source>
        <dbReference type="ARBA" id="ARBA00022679"/>
    </source>
</evidence>
<keyword evidence="6" id="KW-0067">ATP-binding</keyword>
<name>A0A843WP14_COLES</name>
<keyword evidence="11" id="KW-1185">Reference proteome</keyword>
<evidence type="ECO:0000256" key="9">
    <source>
        <dbReference type="SAM" id="MobiDB-lite"/>
    </source>
</evidence>
<sequence length="119" mass="13017">MGTEENVAPEVLAYEMAYGRTPFRGRTSERPSPTFSPAAWSDRRSDLTDLVERLLAKDLASQLGSRSGAEEVKAHSFFRGVHWELLAEVAGPPFLASCKNDDEEHAGSATTSRSCSNSR</sequence>
<dbReference type="AlphaFoldDB" id="A0A843WP14"/>
<evidence type="ECO:0000256" key="2">
    <source>
        <dbReference type="ARBA" id="ARBA00022527"/>
    </source>
</evidence>
<dbReference type="InterPro" id="IPR011009">
    <property type="entry name" value="Kinase-like_dom_sf"/>
</dbReference>
<dbReference type="PANTHER" id="PTHR45637">
    <property type="entry name" value="FLIPPASE KINASE 1-RELATED"/>
    <property type="match status" value="1"/>
</dbReference>
<accession>A0A843WP14</accession>
<feature type="region of interest" description="Disordered" evidence="9">
    <location>
        <begin position="97"/>
        <end position="119"/>
    </location>
</feature>
<dbReference type="GO" id="GO:0004674">
    <property type="term" value="F:protein serine/threonine kinase activity"/>
    <property type="evidence" value="ECO:0007669"/>
    <property type="project" value="UniProtKB-KW"/>
</dbReference>
<evidence type="ECO:0000313" key="10">
    <source>
        <dbReference type="EMBL" id="MQM09376.1"/>
    </source>
</evidence>
<comment type="caution">
    <text evidence="10">The sequence shown here is derived from an EMBL/GenBank/DDBJ whole genome shotgun (WGS) entry which is preliminary data.</text>
</comment>
<dbReference type="EMBL" id="NMUH01004360">
    <property type="protein sequence ID" value="MQM09376.1"/>
    <property type="molecule type" value="Genomic_DNA"/>
</dbReference>
<evidence type="ECO:0000256" key="8">
    <source>
        <dbReference type="ARBA" id="ARBA00048679"/>
    </source>
</evidence>
<dbReference type="GO" id="GO:0005524">
    <property type="term" value="F:ATP binding"/>
    <property type="evidence" value="ECO:0007669"/>
    <property type="project" value="UniProtKB-KW"/>
</dbReference>
<keyword evidence="3" id="KW-0808">Transferase</keyword>
<reference evidence="10" key="1">
    <citation type="submission" date="2017-07" db="EMBL/GenBank/DDBJ databases">
        <title>Taro Niue Genome Assembly and Annotation.</title>
        <authorList>
            <person name="Atibalentja N."/>
            <person name="Keating K."/>
            <person name="Fields C.J."/>
        </authorList>
    </citation>
    <scope>NUCLEOTIDE SEQUENCE</scope>
    <source>
        <strain evidence="10">Niue_2</strain>
        <tissue evidence="10">Leaf</tissue>
    </source>
</reference>
<keyword evidence="5" id="KW-0418">Kinase</keyword>
<proteinExistence type="predicted"/>
<dbReference type="OrthoDB" id="432483at2759"/>
<protein>
    <recommendedName>
        <fullName evidence="1">non-specific serine/threonine protein kinase</fullName>
        <ecNumber evidence="1">2.7.11.1</ecNumber>
    </recommendedName>
</protein>
<comment type="catalytic activity">
    <reaction evidence="7">
        <text>L-threonyl-[protein] + ATP = O-phospho-L-threonyl-[protein] + ADP + H(+)</text>
        <dbReference type="Rhea" id="RHEA:46608"/>
        <dbReference type="Rhea" id="RHEA-COMP:11060"/>
        <dbReference type="Rhea" id="RHEA-COMP:11605"/>
        <dbReference type="ChEBI" id="CHEBI:15378"/>
        <dbReference type="ChEBI" id="CHEBI:30013"/>
        <dbReference type="ChEBI" id="CHEBI:30616"/>
        <dbReference type="ChEBI" id="CHEBI:61977"/>
        <dbReference type="ChEBI" id="CHEBI:456216"/>
        <dbReference type="EC" id="2.7.11.1"/>
    </reaction>
</comment>
<comment type="catalytic activity">
    <reaction evidence="8">
        <text>L-seryl-[protein] + ATP = O-phospho-L-seryl-[protein] + ADP + H(+)</text>
        <dbReference type="Rhea" id="RHEA:17989"/>
        <dbReference type="Rhea" id="RHEA-COMP:9863"/>
        <dbReference type="Rhea" id="RHEA-COMP:11604"/>
        <dbReference type="ChEBI" id="CHEBI:15378"/>
        <dbReference type="ChEBI" id="CHEBI:29999"/>
        <dbReference type="ChEBI" id="CHEBI:30616"/>
        <dbReference type="ChEBI" id="CHEBI:83421"/>
        <dbReference type="ChEBI" id="CHEBI:456216"/>
        <dbReference type="EC" id="2.7.11.1"/>
    </reaction>
</comment>
<dbReference type="Gene3D" id="1.10.510.10">
    <property type="entry name" value="Transferase(Phosphotransferase) domain 1"/>
    <property type="match status" value="1"/>
</dbReference>